<dbReference type="SUPFAM" id="SSF56349">
    <property type="entry name" value="DNA breaking-rejoining enzymes"/>
    <property type="match status" value="1"/>
</dbReference>
<dbReference type="Proteomes" id="UP001152795">
    <property type="component" value="Unassembled WGS sequence"/>
</dbReference>
<dbReference type="EMBL" id="CACRXK020027274">
    <property type="protein sequence ID" value="CAB4040804.1"/>
    <property type="molecule type" value="Genomic_DNA"/>
</dbReference>
<dbReference type="GO" id="GO:0015074">
    <property type="term" value="P:DNA integration"/>
    <property type="evidence" value="ECO:0007669"/>
    <property type="project" value="InterPro"/>
</dbReference>
<evidence type="ECO:0000313" key="2">
    <source>
        <dbReference type="Proteomes" id="UP001152795"/>
    </source>
</evidence>
<dbReference type="GO" id="GO:0003677">
    <property type="term" value="F:DNA binding"/>
    <property type="evidence" value="ECO:0007669"/>
    <property type="project" value="InterPro"/>
</dbReference>
<dbReference type="InterPro" id="IPR002104">
    <property type="entry name" value="Integrase_catalytic"/>
</dbReference>
<reference evidence="1" key="1">
    <citation type="submission" date="2020-04" db="EMBL/GenBank/DDBJ databases">
        <authorList>
            <person name="Alioto T."/>
            <person name="Alioto T."/>
            <person name="Gomez Garrido J."/>
        </authorList>
    </citation>
    <scope>NUCLEOTIDE SEQUENCE</scope>
    <source>
        <strain evidence="1">A484AB</strain>
    </source>
</reference>
<dbReference type="PANTHER" id="PTHR34605:SF3">
    <property type="entry name" value="P CELL-TYPE AGGLUTINATION PROTEIN MAP4-LIKE-RELATED"/>
    <property type="match status" value="1"/>
</dbReference>
<dbReference type="InterPro" id="IPR052925">
    <property type="entry name" value="Phage_Integrase-like_Recomb"/>
</dbReference>
<keyword evidence="2" id="KW-1185">Reference proteome</keyword>
<dbReference type="PROSITE" id="PS51898">
    <property type="entry name" value="TYR_RECOMBINASE"/>
    <property type="match status" value="1"/>
</dbReference>
<proteinExistence type="predicted"/>
<gene>
    <name evidence="1" type="ORF">PACLA_8A058643</name>
</gene>
<dbReference type="AlphaFoldDB" id="A0A7D9LZS5"/>
<accession>A0A7D9LZS5</accession>
<dbReference type="InterPro" id="IPR013762">
    <property type="entry name" value="Integrase-like_cat_sf"/>
</dbReference>
<comment type="caution">
    <text evidence="1">The sequence shown here is derived from an EMBL/GenBank/DDBJ whole genome shotgun (WGS) entry which is preliminary data.</text>
</comment>
<dbReference type="OrthoDB" id="5947805at2759"/>
<evidence type="ECO:0000313" key="1">
    <source>
        <dbReference type="EMBL" id="CAB4040804.1"/>
    </source>
</evidence>
<organism evidence="1 2">
    <name type="scientific">Paramuricea clavata</name>
    <name type="common">Red gorgonian</name>
    <name type="synonym">Violescent sea-whip</name>
    <dbReference type="NCBI Taxonomy" id="317549"/>
    <lineage>
        <taxon>Eukaryota</taxon>
        <taxon>Metazoa</taxon>
        <taxon>Cnidaria</taxon>
        <taxon>Anthozoa</taxon>
        <taxon>Octocorallia</taxon>
        <taxon>Malacalcyonacea</taxon>
        <taxon>Plexauridae</taxon>
        <taxon>Paramuricea</taxon>
    </lineage>
</organism>
<dbReference type="PANTHER" id="PTHR34605">
    <property type="entry name" value="PHAGE_INTEGRASE DOMAIN-CONTAINING PROTEIN"/>
    <property type="match status" value="1"/>
</dbReference>
<protein>
    <submittedName>
        <fullName evidence="1">Uncharacterized protein LOC110045991</fullName>
    </submittedName>
</protein>
<name>A0A7D9LZS5_PARCT</name>
<sequence length="219" mass="24971">MSKKSEMPEGGQTRDRRPITVKELELLYFALCPQFTDSIDNVMLWAAFTLAFFGFIRCSEFTCNSSFDPDWLLSRNDITFHPNLLHADSYEVVIKRSKTDPFRRGYRLTIGSSHNKLCSVRAMKTYLLQSPSVHTPRPLFAFESGAPLTRTTLTSHLRSLLQGQGLDEKRYASHSFRFGAATAAGTLGRWTSDCYERYIRTPQEVLVSVPYKLTASTRH</sequence>
<dbReference type="GO" id="GO:0006310">
    <property type="term" value="P:DNA recombination"/>
    <property type="evidence" value="ECO:0007669"/>
    <property type="project" value="InterPro"/>
</dbReference>
<dbReference type="InterPro" id="IPR011010">
    <property type="entry name" value="DNA_brk_join_enz"/>
</dbReference>
<dbReference type="Gene3D" id="1.10.443.10">
    <property type="entry name" value="Intergrase catalytic core"/>
    <property type="match status" value="1"/>
</dbReference>